<evidence type="ECO:0000313" key="6">
    <source>
        <dbReference type="EMBL" id="GFO27337.1"/>
    </source>
</evidence>
<dbReference type="SMART" id="SM00607">
    <property type="entry name" value="FTP"/>
    <property type="match status" value="1"/>
</dbReference>
<evidence type="ECO:0000313" key="7">
    <source>
        <dbReference type="Proteomes" id="UP000735302"/>
    </source>
</evidence>
<dbReference type="Pfam" id="PF22633">
    <property type="entry name" value="F5_F8_type_C_2"/>
    <property type="match status" value="1"/>
</dbReference>
<dbReference type="Proteomes" id="UP000735302">
    <property type="component" value="Unassembled WGS sequence"/>
</dbReference>
<protein>
    <submittedName>
        <fullName evidence="6">Multiple epidermal growth factor-like domains 6</fullName>
    </submittedName>
</protein>
<proteinExistence type="predicted"/>
<dbReference type="GO" id="GO:0046872">
    <property type="term" value="F:metal ion binding"/>
    <property type="evidence" value="ECO:0007669"/>
    <property type="project" value="UniProtKB-KW"/>
</dbReference>
<keyword evidence="7" id="KW-1185">Reference proteome</keyword>
<comment type="caution">
    <text evidence="6">The sequence shown here is derived from an EMBL/GenBank/DDBJ whole genome shotgun (WGS) entry which is preliminary data.</text>
</comment>
<dbReference type="Gene3D" id="2.60.120.260">
    <property type="entry name" value="Galactose-binding domain-like"/>
    <property type="match status" value="1"/>
</dbReference>
<dbReference type="GO" id="GO:0005044">
    <property type="term" value="F:scavenger receptor activity"/>
    <property type="evidence" value="ECO:0007669"/>
    <property type="project" value="InterPro"/>
</dbReference>
<evidence type="ECO:0000256" key="4">
    <source>
        <dbReference type="ARBA" id="ARBA00023157"/>
    </source>
</evidence>
<dbReference type="PANTHER" id="PTHR24043:SF8">
    <property type="entry name" value="EGF-LIKE DOMAIN-CONTAINING PROTEIN"/>
    <property type="match status" value="1"/>
</dbReference>
<keyword evidence="4" id="KW-1015">Disulfide bond</keyword>
<dbReference type="AlphaFoldDB" id="A0AAV4C7I2"/>
<dbReference type="EMBL" id="BLXT01005909">
    <property type="protein sequence ID" value="GFO27337.1"/>
    <property type="molecule type" value="Genomic_DNA"/>
</dbReference>
<evidence type="ECO:0000256" key="2">
    <source>
        <dbReference type="ARBA" id="ARBA00022723"/>
    </source>
</evidence>
<evidence type="ECO:0000259" key="5">
    <source>
        <dbReference type="SMART" id="SM00607"/>
    </source>
</evidence>
<feature type="non-terminal residue" evidence="6">
    <location>
        <position position="1"/>
    </location>
</feature>
<keyword evidence="2" id="KW-0479">Metal-binding</keyword>
<keyword evidence="1" id="KW-0245">EGF-like domain</keyword>
<feature type="domain" description="Fucolectin tachylectin-4 pentraxin-1" evidence="5">
    <location>
        <begin position="1"/>
        <end position="151"/>
    </location>
</feature>
<evidence type="ECO:0000256" key="3">
    <source>
        <dbReference type="ARBA" id="ARBA00022837"/>
    </source>
</evidence>
<organism evidence="6 7">
    <name type="scientific">Plakobranchus ocellatus</name>
    <dbReference type="NCBI Taxonomy" id="259542"/>
    <lineage>
        <taxon>Eukaryota</taxon>
        <taxon>Metazoa</taxon>
        <taxon>Spiralia</taxon>
        <taxon>Lophotrochozoa</taxon>
        <taxon>Mollusca</taxon>
        <taxon>Gastropoda</taxon>
        <taxon>Heterobranchia</taxon>
        <taxon>Euthyneura</taxon>
        <taxon>Panpulmonata</taxon>
        <taxon>Sacoglossa</taxon>
        <taxon>Placobranchoidea</taxon>
        <taxon>Plakobranchidae</taxon>
        <taxon>Plakobranchus</taxon>
    </lineage>
</organism>
<dbReference type="InterPro" id="IPR008979">
    <property type="entry name" value="Galactose-bd-like_sf"/>
</dbReference>
<gene>
    <name evidence="6" type="ORF">PoB_005384200</name>
</gene>
<accession>A0AAV4C7I2</accession>
<dbReference type="SUPFAM" id="SSF49785">
    <property type="entry name" value="Galactose-binding domain-like"/>
    <property type="match status" value="1"/>
</dbReference>
<keyword evidence="3" id="KW-0106">Calcium</keyword>
<sequence>RNVALNEKARQSSNLSNFNWHPRNAVDGNSGSLASTCTHTALNQRGLAWWRVTFSNDVDINRFIIHNRRDCCALRLVNFTLQASPSSGTNLVYSYTDPGGPAQLVYTVVPSPPIGFSVKSVQFDVSKNTDPQNILVLCEVYVFGEVVCPPDKFGRQCERDCNCADQTEACFVSTGGCPSGCAAGYIGEDCYTQCSFGFYGKNCERTCSDHCAGDANLCNYVDGTCDQGCDAGYLMPLCKDSKSTRVQGSLRVVNLPNVST</sequence>
<dbReference type="InterPro" id="IPR006585">
    <property type="entry name" value="FTP1"/>
</dbReference>
<name>A0AAV4C7I2_9GAST</name>
<evidence type="ECO:0000256" key="1">
    <source>
        <dbReference type="ARBA" id="ARBA00022536"/>
    </source>
</evidence>
<reference evidence="6 7" key="1">
    <citation type="journal article" date="2021" name="Elife">
        <title>Chloroplast acquisition without the gene transfer in kleptoplastic sea slugs, Plakobranchus ocellatus.</title>
        <authorList>
            <person name="Maeda T."/>
            <person name="Takahashi S."/>
            <person name="Yoshida T."/>
            <person name="Shimamura S."/>
            <person name="Takaki Y."/>
            <person name="Nagai Y."/>
            <person name="Toyoda A."/>
            <person name="Suzuki Y."/>
            <person name="Arimoto A."/>
            <person name="Ishii H."/>
            <person name="Satoh N."/>
            <person name="Nishiyama T."/>
            <person name="Hasebe M."/>
            <person name="Maruyama T."/>
            <person name="Minagawa J."/>
            <person name="Obokata J."/>
            <person name="Shigenobu S."/>
        </authorList>
    </citation>
    <scope>NUCLEOTIDE SEQUENCE [LARGE SCALE GENOMIC DNA]</scope>
</reference>
<dbReference type="InterPro" id="IPR042635">
    <property type="entry name" value="MEGF10/SREC1/2-like"/>
</dbReference>
<dbReference type="PANTHER" id="PTHR24043">
    <property type="entry name" value="SCAVENGER RECEPTOR CLASS F"/>
    <property type="match status" value="1"/>
</dbReference>